<evidence type="ECO:0000313" key="3">
    <source>
        <dbReference type="Proteomes" id="UP001470230"/>
    </source>
</evidence>
<organism evidence="2 3">
    <name type="scientific">Tritrichomonas musculus</name>
    <dbReference type="NCBI Taxonomy" id="1915356"/>
    <lineage>
        <taxon>Eukaryota</taxon>
        <taxon>Metamonada</taxon>
        <taxon>Parabasalia</taxon>
        <taxon>Tritrichomonadida</taxon>
        <taxon>Tritrichomonadidae</taxon>
        <taxon>Tritrichomonas</taxon>
    </lineage>
</organism>
<protein>
    <recommendedName>
        <fullName evidence="1">Protein kinase domain-containing protein</fullName>
    </recommendedName>
</protein>
<dbReference type="PANTHER" id="PTHR44329">
    <property type="entry name" value="SERINE/THREONINE-PROTEIN KINASE TNNI3K-RELATED"/>
    <property type="match status" value="1"/>
</dbReference>
<dbReference type="InterPro" id="IPR001245">
    <property type="entry name" value="Ser-Thr/Tyr_kinase_cat_dom"/>
</dbReference>
<dbReference type="SUPFAM" id="SSF56112">
    <property type="entry name" value="Protein kinase-like (PK-like)"/>
    <property type="match status" value="1"/>
</dbReference>
<dbReference type="InterPro" id="IPR000719">
    <property type="entry name" value="Prot_kinase_dom"/>
</dbReference>
<reference evidence="2 3" key="1">
    <citation type="submission" date="2024-04" db="EMBL/GenBank/DDBJ databases">
        <title>Tritrichomonas musculus Genome.</title>
        <authorList>
            <person name="Alves-Ferreira E."/>
            <person name="Grigg M."/>
            <person name="Lorenzi H."/>
            <person name="Galac M."/>
        </authorList>
    </citation>
    <scope>NUCLEOTIDE SEQUENCE [LARGE SCALE GENOMIC DNA]</scope>
    <source>
        <strain evidence="2 3">EAF2021</strain>
    </source>
</reference>
<dbReference type="EMBL" id="JAPFFF010000075">
    <property type="protein sequence ID" value="KAK8835742.1"/>
    <property type="molecule type" value="Genomic_DNA"/>
</dbReference>
<keyword evidence="3" id="KW-1185">Reference proteome</keyword>
<dbReference type="PROSITE" id="PS50011">
    <property type="entry name" value="PROTEIN_KINASE_DOM"/>
    <property type="match status" value="1"/>
</dbReference>
<dbReference type="Proteomes" id="UP001470230">
    <property type="component" value="Unassembled WGS sequence"/>
</dbReference>
<dbReference type="InterPro" id="IPR051681">
    <property type="entry name" value="Ser/Thr_Kinases-Pseudokinases"/>
</dbReference>
<dbReference type="Gene3D" id="3.30.200.20">
    <property type="entry name" value="Phosphorylase Kinase, domain 1"/>
    <property type="match status" value="1"/>
</dbReference>
<comment type="caution">
    <text evidence="2">The sequence shown here is derived from an EMBL/GenBank/DDBJ whole genome shotgun (WGS) entry which is preliminary data.</text>
</comment>
<dbReference type="PIRSF" id="PIRSF000654">
    <property type="entry name" value="Integrin-linked_kinase"/>
    <property type="match status" value="1"/>
</dbReference>
<feature type="domain" description="Protein kinase" evidence="1">
    <location>
        <begin position="12"/>
        <end position="289"/>
    </location>
</feature>
<evidence type="ECO:0000259" key="1">
    <source>
        <dbReference type="PROSITE" id="PS50011"/>
    </source>
</evidence>
<dbReference type="Pfam" id="PF00069">
    <property type="entry name" value="Pkinase"/>
    <property type="match status" value="1"/>
</dbReference>
<dbReference type="PRINTS" id="PR00109">
    <property type="entry name" value="TYRKINASE"/>
</dbReference>
<accession>A0ABR2GQT5</accession>
<sequence>MESSDQIDLTRFQKIEKIGHGSFFKIYKILNRETNQIYAAKISLVEEDISNNNILQKYQLISRLNYPTIIKYFGYSSTDFKQSPKTTIITEYLANDSLSHIISLEREHQAPLFWNSTKKLKVIYGIASGMSYLHSCDILHRDLNPSNILLDEQFNPKISGFTLAIPSDEINNQNGVAGTMSYIAPEVLIRNEYTKKGDVYAFAITAYEILTGQIPYENQNLYKIILQVTKDDIRPTFPDSLPISAQNFIIRCWSTDQDERPTFDEIVNILKENPTSIINDDQFDQNEFFEYVHSLENAQ</sequence>
<proteinExistence type="predicted"/>
<name>A0ABR2GQT5_9EUKA</name>
<dbReference type="Gene3D" id="1.10.510.10">
    <property type="entry name" value="Transferase(Phosphotransferase) domain 1"/>
    <property type="match status" value="1"/>
</dbReference>
<evidence type="ECO:0000313" key="2">
    <source>
        <dbReference type="EMBL" id="KAK8835742.1"/>
    </source>
</evidence>
<gene>
    <name evidence="2" type="ORF">M9Y10_040561</name>
</gene>
<dbReference type="InterPro" id="IPR011009">
    <property type="entry name" value="Kinase-like_dom_sf"/>
</dbReference>